<proteinExistence type="predicted"/>
<protein>
    <submittedName>
        <fullName evidence="1">Uncharacterized protein</fullName>
    </submittedName>
</protein>
<gene>
    <name evidence="1" type="ORF">K443DRAFT_329106</name>
</gene>
<accession>A0A0C9XCJ9</accession>
<organism evidence="1 2">
    <name type="scientific">Laccaria amethystina LaAM-08-1</name>
    <dbReference type="NCBI Taxonomy" id="1095629"/>
    <lineage>
        <taxon>Eukaryota</taxon>
        <taxon>Fungi</taxon>
        <taxon>Dikarya</taxon>
        <taxon>Basidiomycota</taxon>
        <taxon>Agaricomycotina</taxon>
        <taxon>Agaricomycetes</taxon>
        <taxon>Agaricomycetidae</taxon>
        <taxon>Agaricales</taxon>
        <taxon>Agaricineae</taxon>
        <taxon>Hydnangiaceae</taxon>
        <taxon>Laccaria</taxon>
    </lineage>
</organism>
<dbReference type="Proteomes" id="UP000054477">
    <property type="component" value="Unassembled WGS sequence"/>
</dbReference>
<reference evidence="1 2" key="1">
    <citation type="submission" date="2014-04" db="EMBL/GenBank/DDBJ databases">
        <authorList>
            <consortium name="DOE Joint Genome Institute"/>
            <person name="Kuo A."/>
            <person name="Kohler A."/>
            <person name="Nagy L.G."/>
            <person name="Floudas D."/>
            <person name="Copeland A."/>
            <person name="Barry K.W."/>
            <person name="Cichocki N."/>
            <person name="Veneault-Fourrey C."/>
            <person name="LaButti K."/>
            <person name="Lindquist E.A."/>
            <person name="Lipzen A."/>
            <person name="Lundell T."/>
            <person name="Morin E."/>
            <person name="Murat C."/>
            <person name="Sun H."/>
            <person name="Tunlid A."/>
            <person name="Henrissat B."/>
            <person name="Grigoriev I.V."/>
            <person name="Hibbett D.S."/>
            <person name="Martin F."/>
            <person name="Nordberg H.P."/>
            <person name="Cantor M.N."/>
            <person name="Hua S.X."/>
        </authorList>
    </citation>
    <scope>NUCLEOTIDE SEQUENCE [LARGE SCALE GENOMIC DNA]</scope>
    <source>
        <strain evidence="1 2">LaAM-08-1</strain>
    </source>
</reference>
<evidence type="ECO:0000313" key="1">
    <source>
        <dbReference type="EMBL" id="KIJ95456.1"/>
    </source>
</evidence>
<evidence type="ECO:0000313" key="2">
    <source>
        <dbReference type="Proteomes" id="UP000054477"/>
    </source>
</evidence>
<name>A0A0C9XCJ9_9AGAR</name>
<keyword evidence="2" id="KW-1185">Reference proteome</keyword>
<dbReference type="AlphaFoldDB" id="A0A0C9XCJ9"/>
<dbReference type="HOGENOM" id="CLU_1768387_0_0_1"/>
<dbReference type="EMBL" id="KN838755">
    <property type="protein sequence ID" value="KIJ95456.1"/>
    <property type="molecule type" value="Genomic_DNA"/>
</dbReference>
<reference evidence="2" key="2">
    <citation type="submission" date="2015-01" db="EMBL/GenBank/DDBJ databases">
        <title>Evolutionary Origins and Diversification of the Mycorrhizal Mutualists.</title>
        <authorList>
            <consortium name="DOE Joint Genome Institute"/>
            <consortium name="Mycorrhizal Genomics Consortium"/>
            <person name="Kohler A."/>
            <person name="Kuo A."/>
            <person name="Nagy L.G."/>
            <person name="Floudas D."/>
            <person name="Copeland A."/>
            <person name="Barry K.W."/>
            <person name="Cichocki N."/>
            <person name="Veneault-Fourrey C."/>
            <person name="LaButti K."/>
            <person name="Lindquist E.A."/>
            <person name="Lipzen A."/>
            <person name="Lundell T."/>
            <person name="Morin E."/>
            <person name="Murat C."/>
            <person name="Riley R."/>
            <person name="Ohm R."/>
            <person name="Sun H."/>
            <person name="Tunlid A."/>
            <person name="Henrissat B."/>
            <person name="Grigoriev I.V."/>
            <person name="Hibbett D.S."/>
            <person name="Martin F."/>
        </authorList>
    </citation>
    <scope>NUCLEOTIDE SEQUENCE [LARGE SCALE GENOMIC DNA]</scope>
    <source>
        <strain evidence="2">LaAM-08-1</strain>
    </source>
</reference>
<sequence>MNHSDTVQERFQSAMTNNCQVFLHLTIVTIDIAVDTRRPRARSNHEYLTDRKVSLPVYDGTRSRRLCNRWGRSCEVNPLQGRMGDCSICVALDFVSEDIANAQGCRESRSLRKPSPSPVQKLFGVNSQAQCGRHWPWIKRLWNNENK</sequence>